<dbReference type="Proteomes" id="UP000636800">
    <property type="component" value="Chromosome 5"/>
</dbReference>
<keyword evidence="3" id="KW-1185">Reference proteome</keyword>
<evidence type="ECO:0000256" key="1">
    <source>
        <dbReference type="SAM" id="MobiDB-lite"/>
    </source>
</evidence>
<proteinExistence type="predicted"/>
<dbReference type="AlphaFoldDB" id="A0A835UXB4"/>
<evidence type="ECO:0000313" key="3">
    <source>
        <dbReference type="Proteomes" id="UP000636800"/>
    </source>
</evidence>
<dbReference type="OrthoDB" id="426882at2759"/>
<evidence type="ECO:0000313" key="2">
    <source>
        <dbReference type="EMBL" id="KAG0479349.1"/>
    </source>
</evidence>
<gene>
    <name evidence="2" type="ORF">HPP92_010207</name>
</gene>
<protein>
    <submittedName>
        <fullName evidence="2">Uncharacterized protein</fullName>
    </submittedName>
</protein>
<feature type="region of interest" description="Disordered" evidence="1">
    <location>
        <begin position="1"/>
        <end position="46"/>
    </location>
</feature>
<accession>A0A835UXB4</accession>
<reference evidence="2 3" key="1">
    <citation type="journal article" date="2020" name="Nat. Food">
        <title>A phased Vanilla planifolia genome enables genetic improvement of flavour and production.</title>
        <authorList>
            <person name="Hasing T."/>
            <person name="Tang H."/>
            <person name="Brym M."/>
            <person name="Khazi F."/>
            <person name="Huang T."/>
            <person name="Chambers A.H."/>
        </authorList>
    </citation>
    <scope>NUCLEOTIDE SEQUENCE [LARGE SCALE GENOMIC DNA]</scope>
    <source>
        <tissue evidence="2">Leaf</tissue>
    </source>
</reference>
<name>A0A835UXB4_VANPL</name>
<organism evidence="2 3">
    <name type="scientific">Vanilla planifolia</name>
    <name type="common">Vanilla</name>
    <dbReference type="NCBI Taxonomy" id="51239"/>
    <lineage>
        <taxon>Eukaryota</taxon>
        <taxon>Viridiplantae</taxon>
        <taxon>Streptophyta</taxon>
        <taxon>Embryophyta</taxon>
        <taxon>Tracheophyta</taxon>
        <taxon>Spermatophyta</taxon>
        <taxon>Magnoliopsida</taxon>
        <taxon>Liliopsida</taxon>
        <taxon>Asparagales</taxon>
        <taxon>Orchidaceae</taxon>
        <taxon>Vanilloideae</taxon>
        <taxon>Vanilleae</taxon>
        <taxon>Vanilla</taxon>
    </lineage>
</organism>
<sequence>MKTTSFMGCRSEASRPRPFLRKTETRRRPGGLTLLTNSSGAGPTGPIHLPAQHWFGHSPLFLSPSSTKTHLATKAARKQRLR</sequence>
<dbReference type="EMBL" id="JADCNL010000005">
    <property type="protein sequence ID" value="KAG0479349.1"/>
    <property type="molecule type" value="Genomic_DNA"/>
</dbReference>
<comment type="caution">
    <text evidence="2">The sequence shown here is derived from an EMBL/GenBank/DDBJ whole genome shotgun (WGS) entry which is preliminary data.</text>
</comment>